<dbReference type="GO" id="GO:0016239">
    <property type="term" value="P:positive regulation of macroautophagy"/>
    <property type="evidence" value="ECO:0007669"/>
    <property type="project" value="TreeGrafter"/>
</dbReference>
<dbReference type="Pfam" id="PF15009">
    <property type="entry name" value="STING_LBD"/>
    <property type="match status" value="1"/>
</dbReference>
<dbReference type="InterPro" id="IPR038623">
    <property type="entry name" value="STING_C_sf"/>
</dbReference>
<name>A0A7D9EIJ0_PARCT</name>
<organism evidence="2 3">
    <name type="scientific">Paramuricea clavata</name>
    <name type="common">Red gorgonian</name>
    <name type="synonym">Violescent sea-whip</name>
    <dbReference type="NCBI Taxonomy" id="317549"/>
    <lineage>
        <taxon>Eukaryota</taxon>
        <taxon>Metazoa</taxon>
        <taxon>Cnidaria</taxon>
        <taxon>Anthozoa</taxon>
        <taxon>Octocorallia</taxon>
        <taxon>Malacalcyonacea</taxon>
        <taxon>Plexauridae</taxon>
        <taxon>Paramuricea</taxon>
    </lineage>
</organism>
<dbReference type="PANTHER" id="PTHR34339">
    <property type="entry name" value="STIMULATOR OF INTERFERON GENES PROTEIN"/>
    <property type="match status" value="1"/>
</dbReference>
<keyword evidence="3" id="KW-1185">Reference proteome</keyword>
<dbReference type="GO" id="GO:0000045">
    <property type="term" value="P:autophagosome assembly"/>
    <property type="evidence" value="ECO:0007669"/>
    <property type="project" value="TreeGrafter"/>
</dbReference>
<dbReference type="GO" id="GO:0005776">
    <property type="term" value="C:autophagosome"/>
    <property type="evidence" value="ECO:0007669"/>
    <property type="project" value="TreeGrafter"/>
</dbReference>
<comment type="caution">
    <text evidence="2">The sequence shown here is derived from an EMBL/GenBank/DDBJ whole genome shotgun (WGS) entry which is preliminary data.</text>
</comment>
<gene>
    <name evidence="2" type="ORF">PACLA_8A080653</name>
</gene>
<dbReference type="Proteomes" id="UP001152795">
    <property type="component" value="Unassembled WGS sequence"/>
</dbReference>
<dbReference type="GO" id="GO:0032481">
    <property type="term" value="P:positive regulation of type I interferon production"/>
    <property type="evidence" value="ECO:0007669"/>
    <property type="project" value="InterPro"/>
</dbReference>
<evidence type="ECO:0000313" key="3">
    <source>
        <dbReference type="Proteomes" id="UP001152795"/>
    </source>
</evidence>
<feature type="domain" description="STING ligand-binding" evidence="1">
    <location>
        <begin position="199"/>
        <end position="378"/>
    </location>
</feature>
<dbReference type="AlphaFoldDB" id="A0A7D9EIJ0"/>
<dbReference type="EMBL" id="CACRXK020005980">
    <property type="protein sequence ID" value="CAB4007982.1"/>
    <property type="molecule type" value="Genomic_DNA"/>
</dbReference>
<dbReference type="GO" id="GO:0002218">
    <property type="term" value="P:activation of innate immune response"/>
    <property type="evidence" value="ECO:0007669"/>
    <property type="project" value="InterPro"/>
</dbReference>
<accession>A0A7D9EIJ0</accession>
<dbReference type="GO" id="GO:0061709">
    <property type="term" value="P:reticulophagy"/>
    <property type="evidence" value="ECO:0007669"/>
    <property type="project" value="TreeGrafter"/>
</dbReference>
<dbReference type="InterPro" id="IPR055432">
    <property type="entry name" value="STING_LBD"/>
</dbReference>
<dbReference type="GO" id="GO:0035438">
    <property type="term" value="F:cyclic-di-GMP binding"/>
    <property type="evidence" value="ECO:0007669"/>
    <property type="project" value="TreeGrafter"/>
</dbReference>
<dbReference type="Gene3D" id="1.20.5.5200">
    <property type="match status" value="1"/>
</dbReference>
<dbReference type="InterPro" id="IPR029158">
    <property type="entry name" value="STING"/>
</dbReference>
<evidence type="ECO:0000259" key="1">
    <source>
        <dbReference type="Pfam" id="PF15009"/>
    </source>
</evidence>
<reference evidence="2" key="1">
    <citation type="submission" date="2020-04" db="EMBL/GenBank/DDBJ databases">
        <authorList>
            <person name="Alioto T."/>
            <person name="Alioto T."/>
            <person name="Gomez Garrido J."/>
        </authorList>
    </citation>
    <scope>NUCLEOTIDE SEQUENCE</scope>
    <source>
        <strain evidence="2">A484AB</strain>
    </source>
</reference>
<dbReference type="GO" id="GO:0005789">
    <property type="term" value="C:endoplasmic reticulum membrane"/>
    <property type="evidence" value="ECO:0007669"/>
    <property type="project" value="TreeGrafter"/>
</dbReference>
<dbReference type="GO" id="GO:0061507">
    <property type="term" value="F:2',3'-cyclic GMP-AMP binding"/>
    <property type="evidence" value="ECO:0007669"/>
    <property type="project" value="TreeGrafter"/>
</dbReference>
<evidence type="ECO:0000313" key="2">
    <source>
        <dbReference type="EMBL" id="CAB4007982.1"/>
    </source>
</evidence>
<proteinExistence type="predicted"/>
<dbReference type="GO" id="GO:0045087">
    <property type="term" value="P:innate immune response"/>
    <property type="evidence" value="ECO:0007669"/>
    <property type="project" value="TreeGrafter"/>
</dbReference>
<dbReference type="Gene3D" id="3.40.50.12100">
    <property type="entry name" value="Stimulator of interferon genes protein"/>
    <property type="match status" value="1"/>
</dbReference>
<sequence length="401" mass="45915">MQVQYTSLDLNSNHGFGPIPEKRKKRAALLSAALSFVIMVVLLGGFTQPKSKLYVANTSRTGDDEMICKKNDREYYHVGVFICSLNLIGVILGELINRFCLVFEEYFHLYTRYSGSKKEMFYVCFNDISFRAVLFGFLVAFIIITTTLLSQGADYFKFEYIEIILSGVGSGSFVLYLLSLDALFRVQIFSLMESNNRLVANGFAWSYYFGYLKIILPDLQERIEDSEWKDTLSSKKLFILMPRECSVHTSLSKEDNHIEIVPGAVIEYELHRAGVLRLYRLNVYKINRNDGKCPLYVLAHYASPFSSLYDMGHSADVKLSREDRDEQAKLFLRTLEAILQYPSEPEVQNNCKLVPYARKSELHLSEVLAEAVLEDMMDKSNQSSEISLDGVKQDHKELDII</sequence>
<dbReference type="OrthoDB" id="6053839at2759"/>
<dbReference type="PANTHER" id="PTHR34339:SF1">
    <property type="entry name" value="STIMULATOR OF INTERFERON GENES PROTEIN"/>
    <property type="match status" value="1"/>
</dbReference>
<protein>
    <submittedName>
        <fullName evidence="2">Stimulator of interferon genes -like</fullName>
    </submittedName>
</protein>